<organism evidence="2">
    <name type="scientific">Arundo donax</name>
    <name type="common">Giant reed</name>
    <name type="synonym">Donax arundinaceus</name>
    <dbReference type="NCBI Taxonomy" id="35708"/>
    <lineage>
        <taxon>Eukaryota</taxon>
        <taxon>Viridiplantae</taxon>
        <taxon>Streptophyta</taxon>
        <taxon>Embryophyta</taxon>
        <taxon>Tracheophyta</taxon>
        <taxon>Spermatophyta</taxon>
        <taxon>Magnoliopsida</taxon>
        <taxon>Liliopsida</taxon>
        <taxon>Poales</taxon>
        <taxon>Poaceae</taxon>
        <taxon>PACMAD clade</taxon>
        <taxon>Arundinoideae</taxon>
        <taxon>Arundineae</taxon>
        <taxon>Arundo</taxon>
    </lineage>
</organism>
<protein>
    <submittedName>
        <fullName evidence="2">Uncharacterized protein</fullName>
    </submittedName>
</protein>
<reference evidence="2" key="2">
    <citation type="journal article" date="2015" name="Data Brief">
        <title>Shoot transcriptome of the giant reed, Arundo donax.</title>
        <authorList>
            <person name="Barrero R.A."/>
            <person name="Guerrero F.D."/>
            <person name="Moolhuijzen P."/>
            <person name="Goolsby J.A."/>
            <person name="Tidwell J."/>
            <person name="Bellgard S.E."/>
            <person name="Bellgard M.I."/>
        </authorList>
    </citation>
    <scope>NUCLEOTIDE SEQUENCE</scope>
    <source>
        <tissue evidence="2">Shoot tissue taken approximately 20 cm above the soil surface</tissue>
    </source>
</reference>
<sequence length="525" mass="56754">MPRLAAVVPLLVRRRRGRRHAGIEPGHAEYVAVGERPQPQEVPCEAVVAASGIAAAVAGVAVSPGGPLVRPKVRRPEGEARAGAATASHVAGSSCNIGGGGVSAGHLTLAHRTAQRRPHLRRLLQQRGGRHVRHRGRASGGAREPEAQARRLLLRGDLRRGAAAVVVLLFQRSRRPEHGRAPRAAGHLQLLRGEPRRRRELLPLEAHFLQGQPVPAHRLRLVHHGRRQLHPPAAGVREEHRPRVLPRHRRRRRGRDRSGALLGERVAEGAVGDEAVPPGEERAAVASVLARAADLGVRLPVGVDGVALGAAVALPLLLAVLAAEVLLDAGEVAERARRVVVHAPGLRAHVHLLAHRFVGVALLQLPRQVVPAPVQLQVLVALEPLAAHLAHVPVRRHQRPRRQRDHLRVGVWIPGEAALLLGGRREGVGGDAGLVAGGGGQVRHVLLSRQLLLLLNCCQILEHHLLDRDDLLLLMLLTRSPRLVLLLWMTDGSACAHAGAGWGQNSTGRRIRSRGRPDHVQPWWY</sequence>
<feature type="compositionally biased region" description="Basic residues" evidence="1">
    <location>
        <begin position="126"/>
        <end position="137"/>
    </location>
</feature>
<name>A0A0A9EZW6_ARUDO</name>
<accession>A0A0A9EZW6</accession>
<evidence type="ECO:0000313" key="2">
    <source>
        <dbReference type="EMBL" id="JAE06325.1"/>
    </source>
</evidence>
<feature type="compositionally biased region" description="Basic residues" evidence="1">
    <location>
        <begin position="243"/>
        <end position="255"/>
    </location>
</feature>
<feature type="region of interest" description="Disordered" evidence="1">
    <location>
        <begin position="500"/>
        <end position="525"/>
    </location>
</feature>
<reference evidence="2" key="1">
    <citation type="submission" date="2014-09" db="EMBL/GenBank/DDBJ databases">
        <authorList>
            <person name="Magalhaes I.L.F."/>
            <person name="Oliveira U."/>
            <person name="Santos F.R."/>
            <person name="Vidigal T.H.D.A."/>
            <person name="Brescovit A.D."/>
            <person name="Santos A.J."/>
        </authorList>
    </citation>
    <scope>NUCLEOTIDE SEQUENCE</scope>
    <source>
        <tissue evidence="2">Shoot tissue taken approximately 20 cm above the soil surface</tissue>
    </source>
</reference>
<dbReference type="EMBL" id="GBRH01191571">
    <property type="protein sequence ID" value="JAE06325.1"/>
    <property type="molecule type" value="Transcribed_RNA"/>
</dbReference>
<proteinExistence type="predicted"/>
<feature type="region of interest" description="Disordered" evidence="1">
    <location>
        <begin position="126"/>
        <end position="147"/>
    </location>
</feature>
<evidence type="ECO:0000256" key="1">
    <source>
        <dbReference type="SAM" id="MobiDB-lite"/>
    </source>
</evidence>
<dbReference type="AlphaFoldDB" id="A0A0A9EZW6"/>
<feature type="region of interest" description="Disordered" evidence="1">
    <location>
        <begin position="231"/>
        <end position="259"/>
    </location>
</feature>